<feature type="region of interest" description="Disordered" evidence="1">
    <location>
        <begin position="113"/>
        <end position="138"/>
    </location>
</feature>
<name>A0A8C2XDH4_CYCLU</name>
<dbReference type="Proteomes" id="UP000694565">
    <property type="component" value="Unplaced"/>
</dbReference>
<evidence type="ECO:0000256" key="2">
    <source>
        <dbReference type="SAM" id="SignalP"/>
    </source>
</evidence>
<evidence type="ECO:0000256" key="1">
    <source>
        <dbReference type="SAM" id="MobiDB-lite"/>
    </source>
</evidence>
<keyword evidence="2" id="KW-0732">Signal</keyword>
<dbReference type="AlphaFoldDB" id="A0A8C2XDH4"/>
<accession>A0A8C2XDH4</accession>
<reference evidence="3" key="2">
    <citation type="submission" date="2025-09" db="UniProtKB">
        <authorList>
            <consortium name="Ensembl"/>
        </authorList>
    </citation>
    <scope>IDENTIFICATION</scope>
</reference>
<protein>
    <recommendedName>
        <fullName evidence="5">Interleukin-7</fullName>
    </recommendedName>
</protein>
<evidence type="ECO:0000313" key="3">
    <source>
        <dbReference type="Ensembl" id="ENSCLMP00005017311.1"/>
    </source>
</evidence>
<feature type="compositionally biased region" description="Basic residues" evidence="1">
    <location>
        <begin position="120"/>
        <end position="138"/>
    </location>
</feature>
<evidence type="ECO:0008006" key="5">
    <source>
        <dbReference type="Google" id="ProtNLM"/>
    </source>
</evidence>
<feature type="chain" id="PRO_5034330031" description="Interleukin-7" evidence="2">
    <location>
        <begin position="20"/>
        <end position="168"/>
    </location>
</feature>
<evidence type="ECO:0000313" key="4">
    <source>
        <dbReference type="Proteomes" id="UP000694565"/>
    </source>
</evidence>
<dbReference type="GeneTree" id="ENSGT00670000099476"/>
<reference evidence="3" key="1">
    <citation type="submission" date="2025-08" db="UniProtKB">
        <authorList>
            <consortium name="Ensembl"/>
        </authorList>
    </citation>
    <scope>IDENTIFICATION</scope>
</reference>
<keyword evidence="4" id="KW-1185">Reference proteome</keyword>
<proteinExistence type="predicted"/>
<dbReference type="Ensembl" id="ENSCLMT00005018316.1">
    <property type="protein sequence ID" value="ENSCLMP00005017311.1"/>
    <property type="gene ID" value="ENSCLMG00005008901.1"/>
</dbReference>
<organism evidence="3 4">
    <name type="scientific">Cyclopterus lumpus</name>
    <name type="common">Lumpsucker</name>
    <dbReference type="NCBI Taxonomy" id="8103"/>
    <lineage>
        <taxon>Eukaryota</taxon>
        <taxon>Metazoa</taxon>
        <taxon>Chordata</taxon>
        <taxon>Craniata</taxon>
        <taxon>Vertebrata</taxon>
        <taxon>Euteleostomi</taxon>
        <taxon>Actinopterygii</taxon>
        <taxon>Neopterygii</taxon>
        <taxon>Teleostei</taxon>
        <taxon>Neoteleostei</taxon>
        <taxon>Acanthomorphata</taxon>
        <taxon>Eupercaria</taxon>
        <taxon>Perciformes</taxon>
        <taxon>Cottioidei</taxon>
        <taxon>Cottales</taxon>
        <taxon>Cyclopteridae</taxon>
        <taxon>Cyclopterus</taxon>
    </lineage>
</organism>
<feature type="signal peptide" evidence="2">
    <location>
        <begin position="1"/>
        <end position="19"/>
    </location>
</feature>
<sequence length="168" mass="19028">MPLLCISLLALLLLPLSRSCDSKRPHQEVRDDYSIIIQTDITNANRSIATLLHNSSCPALKQKQHLCMSDNVQVVVSTLHLLTCKMKNLNISQTNGLTTSVLNSIRCPCLEKPTKEPNVRSKRRTATRQRRNKQKIKKKETKKLCRAEAILSAMTNCYQMLNTILIDT</sequence>